<dbReference type="EMBL" id="JXQW01000041">
    <property type="protein sequence ID" value="KIP98573.1"/>
    <property type="molecule type" value="Genomic_DNA"/>
</dbReference>
<evidence type="ECO:0000313" key="10">
    <source>
        <dbReference type="EMBL" id="KIP98573.1"/>
    </source>
</evidence>
<dbReference type="EC" id="5.3.1.1" evidence="8 9"/>
<keyword evidence="7 8" id="KW-0413">Isomerase</keyword>
<dbReference type="NCBIfam" id="TIGR00419">
    <property type="entry name" value="tim"/>
    <property type="match status" value="1"/>
</dbReference>
<accession>A0A0D0KNT7</accession>
<comment type="pathway">
    <text evidence="2">Carbohydrate metabolism; erythritol degradation.</text>
</comment>
<dbReference type="GO" id="GO:0006096">
    <property type="term" value="P:glycolytic process"/>
    <property type="evidence" value="ECO:0007669"/>
    <property type="project" value="UniProtKB-UniRule"/>
</dbReference>
<dbReference type="GO" id="GO:0004807">
    <property type="term" value="F:triose-phosphate isomerase activity"/>
    <property type="evidence" value="ECO:0007669"/>
    <property type="project" value="UniProtKB-UniRule"/>
</dbReference>
<name>A0A0D0KNT7_9PSED</name>
<feature type="binding site" evidence="8">
    <location>
        <position position="173"/>
    </location>
    <ligand>
        <name>substrate</name>
    </ligand>
</feature>
<dbReference type="UniPathway" id="UPA00138"/>
<keyword evidence="4 8" id="KW-0312">Gluconeogenesis</keyword>
<evidence type="ECO:0000256" key="8">
    <source>
        <dbReference type="HAMAP-Rule" id="MF_00147"/>
    </source>
</evidence>
<dbReference type="Proteomes" id="UP000032068">
    <property type="component" value="Unassembled WGS sequence"/>
</dbReference>
<dbReference type="OrthoDB" id="9809429at2"/>
<dbReference type="InterPro" id="IPR013785">
    <property type="entry name" value="Aldolase_TIM"/>
</dbReference>
<dbReference type="SUPFAM" id="SSF51351">
    <property type="entry name" value="Triosephosphate isomerase (TIM)"/>
    <property type="match status" value="1"/>
</dbReference>
<comment type="pathway">
    <text evidence="1 8 9">Carbohydrate degradation; glycolysis; D-glyceraldehyde 3-phosphate from glycerone phosphate: step 1/1.</text>
</comment>
<comment type="catalytic activity">
    <reaction evidence="8 9">
        <text>D-glyceraldehyde 3-phosphate = dihydroxyacetone phosphate</text>
        <dbReference type="Rhea" id="RHEA:18585"/>
        <dbReference type="ChEBI" id="CHEBI:57642"/>
        <dbReference type="ChEBI" id="CHEBI:59776"/>
        <dbReference type="EC" id="5.3.1.1"/>
    </reaction>
</comment>
<dbReference type="InterPro" id="IPR020861">
    <property type="entry name" value="Triosephosphate_isomerase_AS"/>
</dbReference>
<keyword evidence="6 8" id="KW-0324">Glycolysis</keyword>
<dbReference type="UniPathway" id="UPA00109">
    <property type="reaction ID" value="UER00189"/>
</dbReference>
<dbReference type="Gene3D" id="3.20.20.70">
    <property type="entry name" value="Aldolase class I"/>
    <property type="match status" value="1"/>
</dbReference>
<dbReference type="AlphaFoldDB" id="A0A0D0KNT7"/>
<evidence type="ECO:0000256" key="7">
    <source>
        <dbReference type="ARBA" id="ARBA00023235"/>
    </source>
</evidence>
<evidence type="ECO:0000256" key="3">
    <source>
        <dbReference type="ARBA" id="ARBA00007422"/>
    </source>
</evidence>
<dbReference type="GO" id="GO:0046166">
    <property type="term" value="P:glyceraldehyde-3-phosphate biosynthetic process"/>
    <property type="evidence" value="ECO:0007669"/>
    <property type="project" value="TreeGrafter"/>
</dbReference>
<evidence type="ECO:0000256" key="9">
    <source>
        <dbReference type="RuleBase" id="RU363013"/>
    </source>
</evidence>
<dbReference type="PROSITE" id="PS51440">
    <property type="entry name" value="TIM_2"/>
    <property type="match status" value="1"/>
</dbReference>
<dbReference type="RefSeq" id="WP_042554895.1">
    <property type="nucleotide sequence ID" value="NZ_JXQW01000041.1"/>
</dbReference>
<sequence length="251" mass="25603">MRRSMVAGNWKMHGTRASVAELIDGLNRQVLPADVDVAVFPVSVHLGQVVEGLAGVAVSIGAQDCAVEAGQGALTGEVSSEQLRDAGCKLVLIGHSERRLILGDSEEQVVRKFAAAQVAGLVPVLCVGETLEQREAGETLAVVGRQLDSVMDALGVAVLSSAVVAYEPVWAIGTGLTASPEQAQDVHAAIRARVAGKDADVAGALRILYGGSVKAANAAELFGMPDIDGGLVGGASLNADEFGAICRAAGN</sequence>
<dbReference type="InterPro" id="IPR022896">
    <property type="entry name" value="TrioseP_Isoase_bac/euk"/>
</dbReference>
<feature type="active site" description="Proton acceptor" evidence="8">
    <location>
        <position position="167"/>
    </location>
</feature>
<comment type="subcellular location">
    <subcellularLocation>
        <location evidence="8 9">Cytoplasm</location>
    </subcellularLocation>
</comment>
<dbReference type="InterPro" id="IPR035990">
    <property type="entry name" value="TIM_sf"/>
</dbReference>
<feature type="active site" description="Electrophile" evidence="8">
    <location>
        <position position="95"/>
    </location>
</feature>
<dbReference type="InterPro" id="IPR000652">
    <property type="entry name" value="Triosephosphate_isomerase"/>
</dbReference>
<evidence type="ECO:0000256" key="4">
    <source>
        <dbReference type="ARBA" id="ARBA00022432"/>
    </source>
</evidence>
<organism evidence="10 11">
    <name type="scientific">Pseudomonas fulva</name>
    <dbReference type="NCBI Taxonomy" id="47880"/>
    <lineage>
        <taxon>Bacteria</taxon>
        <taxon>Pseudomonadati</taxon>
        <taxon>Pseudomonadota</taxon>
        <taxon>Gammaproteobacteria</taxon>
        <taxon>Pseudomonadales</taxon>
        <taxon>Pseudomonadaceae</taxon>
        <taxon>Pseudomonas</taxon>
    </lineage>
</organism>
<gene>
    <name evidence="8" type="primary">tpiA</name>
    <name evidence="10" type="ORF">RU08_16355</name>
</gene>
<dbReference type="GO" id="GO:0006094">
    <property type="term" value="P:gluconeogenesis"/>
    <property type="evidence" value="ECO:0007669"/>
    <property type="project" value="UniProtKB-UniRule"/>
</dbReference>
<dbReference type="PANTHER" id="PTHR21139">
    <property type="entry name" value="TRIOSEPHOSPHATE ISOMERASE"/>
    <property type="match status" value="1"/>
</dbReference>
<keyword evidence="5 8" id="KW-0963">Cytoplasm</keyword>
<dbReference type="PROSITE" id="PS00171">
    <property type="entry name" value="TIM_1"/>
    <property type="match status" value="1"/>
</dbReference>
<dbReference type="CDD" id="cd00311">
    <property type="entry name" value="TIM"/>
    <property type="match status" value="1"/>
</dbReference>
<comment type="pathway">
    <text evidence="8 9">Carbohydrate biosynthesis; gluconeogenesis.</text>
</comment>
<feature type="binding site" evidence="8">
    <location>
        <position position="212"/>
    </location>
    <ligand>
        <name>substrate</name>
    </ligand>
</feature>
<evidence type="ECO:0000256" key="6">
    <source>
        <dbReference type="ARBA" id="ARBA00023152"/>
    </source>
</evidence>
<dbReference type="Pfam" id="PF00121">
    <property type="entry name" value="TIM"/>
    <property type="match status" value="1"/>
</dbReference>
<feature type="binding site" evidence="8">
    <location>
        <begin position="9"/>
        <end position="11"/>
    </location>
    <ligand>
        <name>substrate</name>
    </ligand>
</feature>
<comment type="similarity">
    <text evidence="3 8 9">Belongs to the triosephosphate isomerase family.</text>
</comment>
<dbReference type="GO" id="GO:0005829">
    <property type="term" value="C:cytosol"/>
    <property type="evidence" value="ECO:0007669"/>
    <property type="project" value="TreeGrafter"/>
</dbReference>
<proteinExistence type="inferred from homology"/>
<reference evidence="10 11" key="1">
    <citation type="submission" date="2014-12" db="EMBL/GenBank/DDBJ databases">
        <title>16Stimator: statistical estimation of ribosomal gene copy numbers from draft genome assemblies.</title>
        <authorList>
            <person name="Perisin M.A."/>
            <person name="Vetter M."/>
            <person name="Gilbert J.A."/>
            <person name="Bergelson J."/>
        </authorList>
    </citation>
    <scope>NUCLEOTIDE SEQUENCE [LARGE SCALE GENOMIC DNA]</scope>
    <source>
        <strain evidence="10 11">MEJ086</strain>
    </source>
</reference>
<protein>
    <recommendedName>
        <fullName evidence="8 9">Triosephosphate isomerase</fullName>
        <shortName evidence="8">TIM</shortName>
        <shortName evidence="8">TPI</shortName>
        <ecNumber evidence="8 9">5.3.1.1</ecNumber>
    </recommendedName>
    <alternativeName>
        <fullName evidence="8">Triose-phosphate isomerase</fullName>
    </alternativeName>
</protein>
<comment type="caution">
    <text evidence="10">The sequence shown here is derived from an EMBL/GenBank/DDBJ whole genome shotgun (WGS) entry which is preliminary data.</text>
</comment>
<evidence type="ECO:0000313" key="11">
    <source>
        <dbReference type="Proteomes" id="UP000032068"/>
    </source>
</evidence>
<evidence type="ECO:0000256" key="5">
    <source>
        <dbReference type="ARBA" id="ARBA00022490"/>
    </source>
</evidence>
<comment type="subunit">
    <text evidence="8 9">Homodimer.</text>
</comment>
<dbReference type="FunFam" id="3.20.20.70:FF:000016">
    <property type="entry name" value="Triosephosphate isomerase"/>
    <property type="match status" value="1"/>
</dbReference>
<feature type="binding site" evidence="8">
    <location>
        <begin position="233"/>
        <end position="234"/>
    </location>
    <ligand>
        <name>substrate</name>
    </ligand>
</feature>
<dbReference type="GO" id="GO:0019563">
    <property type="term" value="P:glycerol catabolic process"/>
    <property type="evidence" value="ECO:0007669"/>
    <property type="project" value="TreeGrafter"/>
</dbReference>
<dbReference type="PANTHER" id="PTHR21139:SF42">
    <property type="entry name" value="TRIOSEPHOSPHATE ISOMERASE"/>
    <property type="match status" value="1"/>
</dbReference>
<dbReference type="HAMAP" id="MF_00147_B">
    <property type="entry name" value="TIM_B"/>
    <property type="match status" value="1"/>
</dbReference>
<evidence type="ECO:0000256" key="1">
    <source>
        <dbReference type="ARBA" id="ARBA00004680"/>
    </source>
</evidence>
<comment type="function">
    <text evidence="8">Involved in the gluconeogenesis. Catalyzes stereospecifically the conversion of dihydroxyacetone phosphate (DHAP) to D-glyceraldehyde-3-phosphate (G3P).</text>
</comment>
<evidence type="ECO:0000256" key="2">
    <source>
        <dbReference type="ARBA" id="ARBA00004939"/>
    </source>
</evidence>